<organism evidence="1 2">
    <name type="scientific">Romanomermis culicivorax</name>
    <name type="common">Nematode worm</name>
    <dbReference type="NCBI Taxonomy" id="13658"/>
    <lineage>
        <taxon>Eukaryota</taxon>
        <taxon>Metazoa</taxon>
        <taxon>Ecdysozoa</taxon>
        <taxon>Nematoda</taxon>
        <taxon>Enoplea</taxon>
        <taxon>Dorylaimia</taxon>
        <taxon>Mermithida</taxon>
        <taxon>Mermithoidea</taxon>
        <taxon>Mermithidae</taxon>
        <taxon>Romanomermis</taxon>
    </lineage>
</organism>
<reference evidence="2" key="1">
    <citation type="submission" date="2022-11" db="UniProtKB">
        <authorList>
            <consortium name="WormBaseParasite"/>
        </authorList>
    </citation>
    <scope>IDENTIFICATION</scope>
</reference>
<dbReference type="AlphaFoldDB" id="A0A915HG42"/>
<sequence>MQYINVRTIEAKGVNFLRKPDANAAIDFAAGPTTGIKNGHANVKNFSNKQTFLPKSMCSDVRATALILDVFSIYPYPHF</sequence>
<protein>
    <submittedName>
        <fullName evidence="2">Uncharacterized protein</fullName>
    </submittedName>
</protein>
<dbReference type="WBParaSite" id="nRc.2.0.1.t00997-RA">
    <property type="protein sequence ID" value="nRc.2.0.1.t00997-RA"/>
    <property type="gene ID" value="nRc.2.0.1.g00997"/>
</dbReference>
<proteinExistence type="predicted"/>
<evidence type="ECO:0000313" key="1">
    <source>
        <dbReference type="Proteomes" id="UP000887565"/>
    </source>
</evidence>
<accession>A0A915HG42</accession>
<keyword evidence="1" id="KW-1185">Reference proteome</keyword>
<dbReference type="Proteomes" id="UP000887565">
    <property type="component" value="Unplaced"/>
</dbReference>
<evidence type="ECO:0000313" key="2">
    <source>
        <dbReference type="WBParaSite" id="nRc.2.0.1.t00997-RA"/>
    </source>
</evidence>
<name>A0A915HG42_ROMCU</name>